<feature type="signal peptide" evidence="2">
    <location>
        <begin position="1"/>
        <end position="19"/>
    </location>
</feature>
<dbReference type="RefSeq" id="WP_091539521.1">
    <property type="nucleotide sequence ID" value="NZ_FONY01000003.1"/>
</dbReference>
<dbReference type="OrthoDB" id="9757947at2"/>
<dbReference type="AlphaFoldDB" id="A0A1I2BQJ9"/>
<dbReference type="Gene3D" id="2.130.10.10">
    <property type="entry name" value="YVTN repeat-like/Quinoprotein amine dehydrogenase"/>
    <property type="match status" value="5"/>
</dbReference>
<evidence type="ECO:0000313" key="5">
    <source>
        <dbReference type="Proteomes" id="UP000199513"/>
    </source>
</evidence>
<feature type="domain" description="Sortilin N-terminal" evidence="3">
    <location>
        <begin position="143"/>
        <end position="277"/>
    </location>
</feature>
<evidence type="ECO:0000259" key="3">
    <source>
        <dbReference type="Pfam" id="PF15902"/>
    </source>
</evidence>
<dbReference type="InterPro" id="IPR052025">
    <property type="entry name" value="Xyloglucanase_GH74"/>
</dbReference>
<reference evidence="4 5" key="1">
    <citation type="submission" date="2016-10" db="EMBL/GenBank/DDBJ databases">
        <authorList>
            <person name="de Groot N.N."/>
        </authorList>
    </citation>
    <scope>NUCLEOTIDE SEQUENCE [LARGE SCALE GENOMIC DNA]</scope>
    <source>
        <strain>GEY</strain>
        <strain evidence="5">DSM 9560</strain>
    </source>
</reference>
<dbReference type="GO" id="GO:0010411">
    <property type="term" value="P:xyloglucan metabolic process"/>
    <property type="evidence" value="ECO:0007669"/>
    <property type="project" value="TreeGrafter"/>
</dbReference>
<dbReference type="PANTHER" id="PTHR43739">
    <property type="entry name" value="XYLOGLUCANASE (EUROFUNG)"/>
    <property type="match status" value="1"/>
</dbReference>
<feature type="chain" id="PRO_5011486956" description="Sortilin N-terminal domain-containing protein" evidence="2">
    <location>
        <begin position="20"/>
        <end position="777"/>
    </location>
</feature>
<feature type="domain" description="Sortilin N-terminal" evidence="3">
    <location>
        <begin position="680"/>
        <end position="762"/>
    </location>
</feature>
<dbReference type="PANTHER" id="PTHR43739:SF5">
    <property type="entry name" value="EXO-ALPHA-SIALIDASE"/>
    <property type="match status" value="1"/>
</dbReference>
<dbReference type="Pfam" id="PF15902">
    <property type="entry name" value="Sortilin-Vps10"/>
    <property type="match status" value="2"/>
</dbReference>
<keyword evidence="5" id="KW-1185">Reference proteome</keyword>
<dbReference type="EMBL" id="FONY01000003">
    <property type="protein sequence ID" value="SFE58339.1"/>
    <property type="molecule type" value="Genomic_DNA"/>
</dbReference>
<accession>A0A1I2BQJ9</accession>
<keyword evidence="2" id="KW-0732">Signal</keyword>
<dbReference type="SUPFAM" id="SSF110296">
    <property type="entry name" value="Oligoxyloglucan reducing end-specific cellobiohydrolase"/>
    <property type="match status" value="2"/>
</dbReference>
<dbReference type="Proteomes" id="UP000199513">
    <property type="component" value="Unassembled WGS sequence"/>
</dbReference>
<sequence length="777" mass="87325">MKQFYLLIYVLLFTSFVFAQEVVNNKRASSGKERVKAFQTHEKLLASSPYKNITWRLVGPNTRSGRSTDVWGIAGKPNIMYAAFATGGFWKTEDAGSSWIPLFDKQGTQAIGNFALAPSNPDIIYLGTGEANIFRASLAGMGIYKSTDGGKSWQHLGLENTGTIARIIVHPQNPDIVYVAASGNEWSYNSERGVYQSTNGGKSWKKILYVDEKTGCIDLVIDPSDANTLYASMWNRIRKRWSDPVPEDGDYIYKSTDGGKTWRIINKGLPDTKYTGRIGLAVAPSKPNVVYAFIDNHLEKRKPKEGETDSYERPVEKIVIGAEVWKSEDKGESWTKQGEVHDFLTPFSGTYGWVFGQIRVLPTDANTIFVLGVQMAKSTDGGKTWKVLQPTDKESDWIHGDNHGLWIDPTNPERMILGNDGGVSVTYNGGAKWKNFFDKILTTQFYTITYDMQQPFNIFGSVQDEGSMGGSIENTFGKPQNPNVKAWDFTPGGEGTQICIDPIEPNIVYSSSFYGRLMRSDMTKSRRNWSTRIHPPKASDEESHRGEWLAGTLLSPHDRKTVYHGMQYLFKSENQGDSWKRISPDLSYNNKQKFGKYPYLIYHQAITAIDESFLKKGLLYVGTDDGRVWLTENDGADWTEITKGLPSNAHVAKIQASRFNEGRVYVALSDRREDNITPYIFVSEDRGKTWTNIGKRLPQAPTNVIIEDLDNEQVLYCGTDMGIYMSKDKGKTWVAIQANLPASVSVQDMFIHPRDKKLVIATYGRGVYVLDSLEVLK</sequence>
<dbReference type="CDD" id="cd15482">
    <property type="entry name" value="Sialidase_non-viral"/>
    <property type="match status" value="2"/>
</dbReference>
<proteinExistence type="predicted"/>
<gene>
    <name evidence="4" type="ORF">SAMN04488541_1003114</name>
</gene>
<organism evidence="4 5">
    <name type="scientific">Thermoflexibacter ruber</name>
    <dbReference type="NCBI Taxonomy" id="1003"/>
    <lineage>
        <taxon>Bacteria</taxon>
        <taxon>Pseudomonadati</taxon>
        <taxon>Bacteroidota</taxon>
        <taxon>Cytophagia</taxon>
        <taxon>Cytophagales</taxon>
        <taxon>Thermoflexibacteraceae</taxon>
        <taxon>Thermoflexibacter</taxon>
    </lineage>
</organism>
<keyword evidence="1" id="KW-0677">Repeat</keyword>
<dbReference type="STRING" id="1003.SAMN04488541_1003114"/>
<evidence type="ECO:0000256" key="2">
    <source>
        <dbReference type="SAM" id="SignalP"/>
    </source>
</evidence>
<dbReference type="InterPro" id="IPR031778">
    <property type="entry name" value="Sortilin_N"/>
</dbReference>
<dbReference type="InterPro" id="IPR015943">
    <property type="entry name" value="WD40/YVTN_repeat-like_dom_sf"/>
</dbReference>
<protein>
    <recommendedName>
        <fullName evidence="3">Sortilin N-terminal domain-containing protein</fullName>
    </recommendedName>
</protein>
<evidence type="ECO:0000256" key="1">
    <source>
        <dbReference type="ARBA" id="ARBA00022737"/>
    </source>
</evidence>
<name>A0A1I2BQJ9_9BACT</name>
<evidence type="ECO:0000313" key="4">
    <source>
        <dbReference type="EMBL" id="SFE58339.1"/>
    </source>
</evidence>